<keyword evidence="5" id="KW-0949">S-adenosyl-L-methionine</keyword>
<keyword evidence="2 5" id="KW-0812">Transmembrane</keyword>
<protein>
    <recommendedName>
        <fullName evidence="5">Protein-S-isoprenylcysteine O-methyltransferase</fullName>
        <ecNumber evidence="5">2.1.1.100</ecNumber>
    </recommendedName>
</protein>
<gene>
    <name evidence="6" type="ORF">QC762_0070530</name>
</gene>
<keyword evidence="5" id="KW-0489">Methyltransferase</keyword>
<reference evidence="6 7" key="1">
    <citation type="journal article" date="2023" name="bioRxiv">
        <title>High-quality genome assemblies of four members of thePodospora anserinaspecies complex.</title>
        <authorList>
            <person name="Ament-Velasquez S.L."/>
            <person name="Vogan A.A."/>
            <person name="Wallerman O."/>
            <person name="Hartmann F."/>
            <person name="Gautier V."/>
            <person name="Silar P."/>
            <person name="Giraud T."/>
            <person name="Johannesson H."/>
        </authorList>
    </citation>
    <scope>NUCLEOTIDE SEQUENCE [LARGE SCALE GENOMIC DNA]</scope>
    <source>
        <strain evidence="6 7">CBS 415.72m</strain>
    </source>
</reference>
<dbReference type="RefSeq" id="XP_062743891.1">
    <property type="nucleotide sequence ID" value="XM_062883734.1"/>
</dbReference>
<comment type="subcellular location">
    <subcellularLocation>
        <location evidence="5">Endoplasmic reticulum membrane</location>
        <topology evidence="5">Multi-pass membrane protein</topology>
    </subcellularLocation>
    <subcellularLocation>
        <location evidence="1">Membrane</location>
        <topology evidence="1">Multi-pass membrane protein</topology>
    </subcellularLocation>
</comment>
<keyword evidence="5" id="KW-0256">Endoplasmic reticulum</keyword>
<dbReference type="EC" id="2.1.1.100" evidence="5"/>
<dbReference type="Gene3D" id="1.20.120.1630">
    <property type="match status" value="1"/>
</dbReference>
<evidence type="ECO:0000256" key="1">
    <source>
        <dbReference type="ARBA" id="ARBA00004141"/>
    </source>
</evidence>
<dbReference type="InterPro" id="IPR007269">
    <property type="entry name" value="ICMT_MeTrfase"/>
</dbReference>
<sequence length="244" mass="27166">MLPPLPSLPQATLAFSFLASTIGTYFACRQPNPNPNPPTRSKSDSLTTCHITDKHATKIMLSPLGILTLLSARLAYLYPALPPNQCRHLNPDLVTWSPSTAIPLALILCVGVPLRLASYASLGKNFTFALAEPDRLKTTGLYRYVQHPSYTGVVVLIFCNIALMARVDGVVSCWASERWYKWLRDLGWSLAPVGVSVVLGAVWTRVRQEEEMLRTKFGGEWEGWHSRTARCIKLVRSFALIRVN</sequence>
<comment type="caution">
    <text evidence="6">The sequence shown here is derived from an EMBL/GenBank/DDBJ whole genome shotgun (WGS) entry which is preliminary data.</text>
</comment>
<evidence type="ECO:0000256" key="2">
    <source>
        <dbReference type="ARBA" id="ARBA00022692"/>
    </source>
</evidence>
<keyword evidence="7" id="KW-1185">Reference proteome</keyword>
<feature type="transmembrane region" description="Helical" evidence="5">
    <location>
        <begin position="61"/>
        <end position="81"/>
    </location>
</feature>
<evidence type="ECO:0000313" key="6">
    <source>
        <dbReference type="EMBL" id="KAK4654916.1"/>
    </source>
</evidence>
<evidence type="ECO:0000256" key="4">
    <source>
        <dbReference type="ARBA" id="ARBA00023136"/>
    </source>
</evidence>
<accession>A0ABR0GGM5</accession>
<comment type="catalytic activity">
    <reaction evidence="5">
        <text>[protein]-C-terminal S-[(2E,6E)-farnesyl]-L-cysteine + S-adenosyl-L-methionine = [protein]-C-terminal S-[(2E,6E)-farnesyl]-L-cysteine methyl ester + S-adenosyl-L-homocysteine</text>
        <dbReference type="Rhea" id="RHEA:21672"/>
        <dbReference type="Rhea" id="RHEA-COMP:12125"/>
        <dbReference type="Rhea" id="RHEA-COMP:12126"/>
        <dbReference type="ChEBI" id="CHEBI:57856"/>
        <dbReference type="ChEBI" id="CHEBI:59789"/>
        <dbReference type="ChEBI" id="CHEBI:90510"/>
        <dbReference type="ChEBI" id="CHEBI:90511"/>
        <dbReference type="EC" id="2.1.1.100"/>
    </reaction>
</comment>
<keyword evidence="5" id="KW-0808">Transferase</keyword>
<feature type="transmembrane region" description="Helical" evidence="5">
    <location>
        <begin position="144"/>
        <end position="166"/>
    </location>
</feature>
<evidence type="ECO:0000256" key="5">
    <source>
        <dbReference type="RuleBase" id="RU362022"/>
    </source>
</evidence>
<keyword evidence="4 5" id="KW-0472">Membrane</keyword>
<evidence type="ECO:0000256" key="3">
    <source>
        <dbReference type="ARBA" id="ARBA00022989"/>
    </source>
</evidence>
<comment type="similarity">
    <text evidence="5">Belongs to the class VI-like SAM-binding methyltransferase superfamily. Isoprenylcysteine carboxyl methyltransferase family.</text>
</comment>
<evidence type="ECO:0000313" key="7">
    <source>
        <dbReference type="Proteomes" id="UP001323405"/>
    </source>
</evidence>
<organism evidence="6 7">
    <name type="scientific">Podospora pseudocomata</name>
    <dbReference type="NCBI Taxonomy" id="2093779"/>
    <lineage>
        <taxon>Eukaryota</taxon>
        <taxon>Fungi</taxon>
        <taxon>Dikarya</taxon>
        <taxon>Ascomycota</taxon>
        <taxon>Pezizomycotina</taxon>
        <taxon>Sordariomycetes</taxon>
        <taxon>Sordariomycetidae</taxon>
        <taxon>Sordariales</taxon>
        <taxon>Podosporaceae</taxon>
        <taxon>Podospora</taxon>
    </lineage>
</organism>
<keyword evidence="3 5" id="KW-1133">Transmembrane helix</keyword>
<dbReference type="Proteomes" id="UP001323405">
    <property type="component" value="Unassembled WGS sequence"/>
</dbReference>
<feature type="transmembrane region" description="Helical" evidence="5">
    <location>
        <begin position="101"/>
        <end position="123"/>
    </location>
</feature>
<dbReference type="Pfam" id="PF04140">
    <property type="entry name" value="ICMT"/>
    <property type="match status" value="1"/>
</dbReference>
<feature type="transmembrane region" description="Helical" evidence="5">
    <location>
        <begin position="12"/>
        <end position="28"/>
    </location>
</feature>
<dbReference type="GeneID" id="87903412"/>
<feature type="transmembrane region" description="Helical" evidence="5">
    <location>
        <begin position="186"/>
        <end position="206"/>
    </location>
</feature>
<proteinExistence type="inferred from homology"/>
<name>A0ABR0GGM5_9PEZI</name>
<dbReference type="EMBL" id="JAFFHA010000006">
    <property type="protein sequence ID" value="KAK4654916.1"/>
    <property type="molecule type" value="Genomic_DNA"/>
</dbReference>